<evidence type="ECO:0000313" key="3">
    <source>
        <dbReference type="EMBL" id="PRX67452.1"/>
    </source>
</evidence>
<feature type="region of interest" description="Disordered" evidence="1">
    <location>
        <begin position="229"/>
        <end position="254"/>
    </location>
</feature>
<comment type="caution">
    <text evidence="3">The sequence shown here is derived from an EMBL/GenBank/DDBJ whole genome shotgun (WGS) entry which is preliminary data.</text>
</comment>
<name>A0A2T0N517_9ACTN</name>
<feature type="transmembrane region" description="Helical" evidence="2">
    <location>
        <begin position="177"/>
        <end position="196"/>
    </location>
</feature>
<dbReference type="Proteomes" id="UP000238312">
    <property type="component" value="Unassembled WGS sequence"/>
</dbReference>
<evidence type="ECO:0000313" key="4">
    <source>
        <dbReference type="Proteomes" id="UP000238312"/>
    </source>
</evidence>
<accession>A0A2T0N517</accession>
<keyword evidence="2" id="KW-0472">Membrane</keyword>
<feature type="transmembrane region" description="Helical" evidence="2">
    <location>
        <begin position="132"/>
        <end position="156"/>
    </location>
</feature>
<reference evidence="3 4" key="1">
    <citation type="submission" date="2018-03" db="EMBL/GenBank/DDBJ databases">
        <title>Genomic Encyclopedia of Type Strains, Phase III (KMG-III): the genomes of soil and plant-associated and newly described type strains.</title>
        <authorList>
            <person name="Whitman W."/>
        </authorList>
    </citation>
    <scope>NUCLEOTIDE SEQUENCE [LARGE SCALE GENOMIC DNA]</scope>
    <source>
        <strain evidence="3 4">CGMCC 4.7104</strain>
    </source>
</reference>
<organism evidence="3 4">
    <name type="scientific">Nonomuraea fuscirosea</name>
    <dbReference type="NCBI Taxonomy" id="1291556"/>
    <lineage>
        <taxon>Bacteria</taxon>
        <taxon>Bacillati</taxon>
        <taxon>Actinomycetota</taxon>
        <taxon>Actinomycetes</taxon>
        <taxon>Streptosporangiales</taxon>
        <taxon>Streptosporangiaceae</taxon>
        <taxon>Nonomuraea</taxon>
    </lineage>
</organism>
<evidence type="ECO:0000256" key="1">
    <source>
        <dbReference type="SAM" id="MobiDB-lite"/>
    </source>
</evidence>
<dbReference type="EMBL" id="PVNG01000004">
    <property type="protein sequence ID" value="PRX67452.1"/>
    <property type="molecule type" value="Genomic_DNA"/>
</dbReference>
<dbReference type="OrthoDB" id="3536424at2"/>
<protein>
    <recommendedName>
        <fullName evidence="5">Membrane protein YesL</fullName>
    </recommendedName>
</protein>
<evidence type="ECO:0008006" key="5">
    <source>
        <dbReference type="Google" id="ProtNLM"/>
    </source>
</evidence>
<keyword evidence="2" id="KW-1133">Transmembrane helix</keyword>
<dbReference type="RefSeq" id="WP_106237526.1">
    <property type="nucleotide sequence ID" value="NZ_JBFAIL010000028.1"/>
</dbReference>
<feature type="transmembrane region" description="Helical" evidence="2">
    <location>
        <begin position="56"/>
        <end position="82"/>
    </location>
</feature>
<dbReference type="AlphaFoldDB" id="A0A2T0N517"/>
<feature type="transmembrane region" description="Helical" evidence="2">
    <location>
        <begin position="25"/>
        <end position="50"/>
    </location>
</feature>
<sequence>MSGYGTARRLLRPARQRTYERIFDTVYAGLVTNVLLAVACLPLLAALAIVRDPLASWPFFALLSLPCGPALAGAFGCFDALGSGSTSMARAFWSSYRRAAPRALAVWAAGAAAVGVFAVDAVAVAGTAWGPALVPFFCTAAALVMSLTFALLTLAAEPGTRLRSLLRPCLFLVARRWYLSAATLVVLALALLVVLAKPALGVLLLAAPLLYAAWATTRYVLTPILEPPSGEGRRRAASAGRPADPVAPISGGGR</sequence>
<proteinExistence type="predicted"/>
<feature type="transmembrane region" description="Helical" evidence="2">
    <location>
        <begin position="103"/>
        <end position="126"/>
    </location>
</feature>
<keyword evidence="2" id="KW-0812">Transmembrane</keyword>
<keyword evidence="4" id="KW-1185">Reference proteome</keyword>
<evidence type="ECO:0000256" key="2">
    <source>
        <dbReference type="SAM" id="Phobius"/>
    </source>
</evidence>
<gene>
    <name evidence="3" type="ORF">B0I32_104208</name>
</gene>